<dbReference type="Proteomes" id="UP000324222">
    <property type="component" value="Unassembled WGS sequence"/>
</dbReference>
<gene>
    <name evidence="2" type="ORF">E2C01_019119</name>
</gene>
<evidence type="ECO:0000256" key="1">
    <source>
        <dbReference type="SAM" id="MobiDB-lite"/>
    </source>
</evidence>
<comment type="caution">
    <text evidence="2">The sequence shown here is derived from an EMBL/GenBank/DDBJ whole genome shotgun (WGS) entry which is preliminary data.</text>
</comment>
<protein>
    <submittedName>
        <fullName evidence="2">Uncharacterized protein</fullName>
    </submittedName>
</protein>
<keyword evidence="3" id="KW-1185">Reference proteome</keyword>
<name>A0A5B7DWD6_PORTR</name>
<feature type="compositionally biased region" description="Polar residues" evidence="1">
    <location>
        <begin position="98"/>
        <end position="107"/>
    </location>
</feature>
<evidence type="ECO:0000313" key="2">
    <source>
        <dbReference type="EMBL" id="MPC25992.1"/>
    </source>
</evidence>
<proteinExistence type="predicted"/>
<dbReference type="EMBL" id="VSRR010001539">
    <property type="protein sequence ID" value="MPC25992.1"/>
    <property type="molecule type" value="Genomic_DNA"/>
</dbReference>
<accession>A0A5B7DWD6</accession>
<feature type="region of interest" description="Disordered" evidence="1">
    <location>
        <begin position="87"/>
        <end position="127"/>
    </location>
</feature>
<evidence type="ECO:0000313" key="3">
    <source>
        <dbReference type="Proteomes" id="UP000324222"/>
    </source>
</evidence>
<dbReference type="OrthoDB" id="6378053at2759"/>
<organism evidence="2 3">
    <name type="scientific">Portunus trituberculatus</name>
    <name type="common">Swimming crab</name>
    <name type="synonym">Neptunus trituberculatus</name>
    <dbReference type="NCBI Taxonomy" id="210409"/>
    <lineage>
        <taxon>Eukaryota</taxon>
        <taxon>Metazoa</taxon>
        <taxon>Ecdysozoa</taxon>
        <taxon>Arthropoda</taxon>
        <taxon>Crustacea</taxon>
        <taxon>Multicrustacea</taxon>
        <taxon>Malacostraca</taxon>
        <taxon>Eumalacostraca</taxon>
        <taxon>Eucarida</taxon>
        <taxon>Decapoda</taxon>
        <taxon>Pleocyemata</taxon>
        <taxon>Brachyura</taxon>
        <taxon>Eubrachyura</taxon>
        <taxon>Portunoidea</taxon>
        <taxon>Portunidae</taxon>
        <taxon>Portuninae</taxon>
        <taxon>Portunus</taxon>
    </lineage>
</organism>
<dbReference type="AlphaFoldDB" id="A0A5B7DWD6"/>
<reference evidence="2 3" key="1">
    <citation type="submission" date="2019-05" db="EMBL/GenBank/DDBJ databases">
        <title>Another draft genome of Portunus trituberculatus and its Hox gene families provides insights of decapod evolution.</title>
        <authorList>
            <person name="Jeong J.-H."/>
            <person name="Song I."/>
            <person name="Kim S."/>
            <person name="Choi T."/>
            <person name="Kim D."/>
            <person name="Ryu S."/>
            <person name="Kim W."/>
        </authorList>
    </citation>
    <scope>NUCLEOTIDE SEQUENCE [LARGE SCALE GENOMIC DNA]</scope>
    <source>
        <tissue evidence="2">Muscle</tissue>
    </source>
</reference>
<sequence>MTTYLSPAVGGLLGAGLYLIHTAKKQFKNLPADHPDRTKYACQNTCTTGGWNYHTPTMYSMPPMQHQVIGHQALSGGQVFIMQDPVGTHGNQVHFGAPQQSSRTSPGGTYRPEDDPPPAYTDVVHNI</sequence>